<dbReference type="GO" id="GO:0035438">
    <property type="term" value="F:cyclic-di-GMP binding"/>
    <property type="evidence" value="ECO:0007669"/>
    <property type="project" value="InterPro"/>
</dbReference>
<organism evidence="2 3">
    <name type="scientific">Lachnospira pectinoschiza</name>
    <dbReference type="NCBI Taxonomy" id="28052"/>
    <lineage>
        <taxon>Bacteria</taxon>
        <taxon>Bacillati</taxon>
        <taxon>Bacillota</taxon>
        <taxon>Clostridia</taxon>
        <taxon>Lachnospirales</taxon>
        <taxon>Lachnospiraceae</taxon>
        <taxon>Lachnospira</taxon>
    </lineage>
</organism>
<dbReference type="EMBL" id="FNHZ01000002">
    <property type="protein sequence ID" value="SDM69494.1"/>
    <property type="molecule type" value="Genomic_DNA"/>
</dbReference>
<dbReference type="AlphaFoldDB" id="A0A1G9VB88"/>
<proteinExistence type="predicted"/>
<evidence type="ECO:0000313" key="2">
    <source>
        <dbReference type="EMBL" id="SDM69494.1"/>
    </source>
</evidence>
<dbReference type="RefSeq" id="WP_074521130.1">
    <property type="nucleotide sequence ID" value="NZ_FNHZ01000002.1"/>
</dbReference>
<dbReference type="Pfam" id="PF07238">
    <property type="entry name" value="PilZ"/>
    <property type="match status" value="1"/>
</dbReference>
<reference evidence="3" key="1">
    <citation type="submission" date="2016-10" db="EMBL/GenBank/DDBJ databases">
        <authorList>
            <person name="Varghese N."/>
            <person name="Submissions S."/>
        </authorList>
    </citation>
    <scope>NUCLEOTIDE SEQUENCE [LARGE SCALE GENOMIC DNA]</scope>
    <source>
        <strain evidence="3">M83</strain>
    </source>
</reference>
<evidence type="ECO:0000313" key="3">
    <source>
        <dbReference type="Proteomes" id="UP000187651"/>
    </source>
</evidence>
<keyword evidence="3" id="KW-1185">Reference proteome</keyword>
<dbReference type="InterPro" id="IPR009875">
    <property type="entry name" value="PilZ_domain"/>
</dbReference>
<dbReference type="Gene3D" id="2.40.10.220">
    <property type="entry name" value="predicted glycosyltransferase like domains"/>
    <property type="match status" value="1"/>
</dbReference>
<evidence type="ECO:0000259" key="1">
    <source>
        <dbReference type="Pfam" id="PF07238"/>
    </source>
</evidence>
<dbReference type="Proteomes" id="UP000187651">
    <property type="component" value="Unassembled WGS sequence"/>
</dbReference>
<gene>
    <name evidence="2" type="ORF">SAMN05216544_0894</name>
</gene>
<feature type="domain" description="PilZ" evidence="1">
    <location>
        <begin position="99"/>
        <end position="187"/>
    </location>
</feature>
<accession>A0A1G9VB88</accession>
<sequence length="208" mass="24089">MNLSELITGNMVTLQVPLSDSYHEFGTRIVGKKDGVLILSCVKVAGKNIRMPLDKINIYCQLLNKLYIWRGVKVETLPLGARVYYRIKDTNLESENYNRRGAYRLPVDEILQLGIYRNGEEQKESVLVKDISESGFAFITNREFKKGDRVRLSYTPEEETFDMHAYIIRSLYNAETGKYSYGCKMPEFDALLGGFIMKEQIRRRKMFA</sequence>
<name>A0A1G9VB88_9FIRM</name>
<protein>
    <submittedName>
        <fullName evidence="2">PilZ domain-containing protein</fullName>
    </submittedName>
</protein>